<dbReference type="EMBL" id="ML220153">
    <property type="protein sequence ID" value="TGZ77437.1"/>
    <property type="molecule type" value="Genomic_DNA"/>
</dbReference>
<dbReference type="STRING" id="341454.A0A4S2MRE5"/>
<feature type="signal peptide" evidence="3">
    <location>
        <begin position="1"/>
        <end position="20"/>
    </location>
</feature>
<dbReference type="PANTHER" id="PTHR47797:SF3">
    <property type="entry name" value="CYTOCHROME B561 DOMAIN-CONTAINING PROTEIN"/>
    <property type="match status" value="1"/>
</dbReference>
<keyword evidence="5" id="KW-1185">Reference proteome</keyword>
<keyword evidence="2" id="KW-1133">Transmembrane helix</keyword>
<feature type="transmembrane region" description="Helical" evidence="2">
    <location>
        <begin position="36"/>
        <end position="58"/>
    </location>
</feature>
<name>A0A4S2MRE5_9PEZI</name>
<feature type="transmembrane region" description="Helical" evidence="2">
    <location>
        <begin position="78"/>
        <end position="95"/>
    </location>
</feature>
<feature type="transmembrane region" description="Helical" evidence="2">
    <location>
        <begin position="107"/>
        <end position="126"/>
    </location>
</feature>
<reference evidence="4 5" key="1">
    <citation type="submission" date="2019-04" db="EMBL/GenBank/DDBJ databases">
        <title>Comparative genomics and transcriptomics to analyze fruiting body development in filamentous ascomycetes.</title>
        <authorList>
            <consortium name="DOE Joint Genome Institute"/>
            <person name="Lutkenhaus R."/>
            <person name="Traeger S."/>
            <person name="Breuer J."/>
            <person name="Kuo A."/>
            <person name="Lipzen A."/>
            <person name="Pangilinan J."/>
            <person name="Dilworth D."/>
            <person name="Sandor L."/>
            <person name="Poggeler S."/>
            <person name="Barry K."/>
            <person name="Grigoriev I.V."/>
            <person name="Nowrousian M."/>
        </authorList>
    </citation>
    <scope>NUCLEOTIDE SEQUENCE [LARGE SCALE GENOMIC DNA]</scope>
    <source>
        <strain evidence="4 5">CBS 389.68</strain>
    </source>
</reference>
<dbReference type="AlphaFoldDB" id="A0A4S2MRE5"/>
<evidence type="ECO:0000313" key="4">
    <source>
        <dbReference type="EMBL" id="TGZ77437.1"/>
    </source>
</evidence>
<dbReference type="PANTHER" id="PTHR47797">
    <property type="entry name" value="DEHYDROGENASE, PUTATIVE (AFU_ORTHOLOGUE AFUA_8G05805)-RELATED"/>
    <property type="match status" value="1"/>
</dbReference>
<feature type="region of interest" description="Disordered" evidence="1">
    <location>
        <begin position="133"/>
        <end position="152"/>
    </location>
</feature>
<gene>
    <name evidence="4" type="ORF">EX30DRAFT_351831</name>
</gene>
<evidence type="ECO:0000256" key="3">
    <source>
        <dbReference type="SAM" id="SignalP"/>
    </source>
</evidence>
<evidence type="ECO:0000313" key="5">
    <source>
        <dbReference type="Proteomes" id="UP000298138"/>
    </source>
</evidence>
<evidence type="ECO:0000256" key="1">
    <source>
        <dbReference type="SAM" id="MobiDB-lite"/>
    </source>
</evidence>
<evidence type="ECO:0008006" key="6">
    <source>
        <dbReference type="Google" id="ProtNLM"/>
    </source>
</evidence>
<keyword evidence="2" id="KW-0472">Membrane</keyword>
<keyword evidence="2" id="KW-0812">Transmembrane</keyword>
<protein>
    <recommendedName>
        <fullName evidence="6">Cytochrome b561 domain-containing protein</fullName>
    </recommendedName>
</protein>
<dbReference type="Proteomes" id="UP000298138">
    <property type="component" value="Unassembled WGS sequence"/>
</dbReference>
<organism evidence="4 5">
    <name type="scientific">Ascodesmis nigricans</name>
    <dbReference type="NCBI Taxonomy" id="341454"/>
    <lineage>
        <taxon>Eukaryota</taxon>
        <taxon>Fungi</taxon>
        <taxon>Dikarya</taxon>
        <taxon>Ascomycota</taxon>
        <taxon>Pezizomycotina</taxon>
        <taxon>Pezizomycetes</taxon>
        <taxon>Pezizales</taxon>
        <taxon>Ascodesmidaceae</taxon>
        <taxon>Ascodesmis</taxon>
    </lineage>
</organism>
<accession>A0A4S2MRE5</accession>
<dbReference type="InParanoid" id="A0A4S2MRE5"/>
<proteinExistence type="predicted"/>
<keyword evidence="3" id="KW-0732">Signal</keyword>
<sequence length="152" mass="16516">MSLTFLLLLPLGSLLPRTLSHLTPHAIPLHRALQLTGFLVVLVALAMGVWVCAGLGQIHHTLYLRSRPNTLITLIHRFLGPTTILLGIINGGLGLRKADAGNGARAGYAVVGVVIAVGVGVVVVWARRSRGGREREGKRERERERGWELGRR</sequence>
<evidence type="ECO:0000256" key="2">
    <source>
        <dbReference type="SAM" id="Phobius"/>
    </source>
</evidence>
<feature type="chain" id="PRO_5020662778" description="Cytochrome b561 domain-containing protein" evidence="3">
    <location>
        <begin position="21"/>
        <end position="152"/>
    </location>
</feature>